<sequence>MPTYEGKELRKTKDKEAGKNHDAMDGFYRNESGEEFFIKKPNDIKELFTELLAGRLIEEFKTRGLIDKIYHDSLICADLIQFEDKTYGLIQPKVSFTELHKIIRTSYWSGSDRDPLFEMFFGPSRYYLLMTQTGGQYFGLATALMISFFLGDNSVHSGNMVCLDLASIEEIIFTQFARIDWGAAFRYFGHKNNLTDLLHPVEYQGWFNPKGYTKGYFLNYKLIPGLFSAIAEQAKLFDSRLNKALLSDIVTAVFEKIPADLIDDKIRKELAEYLCIDSFNTVNFAEQNYQQFVEDFVDLLSTRLKKITELQEIYPINDSQLLFSEKAPILLQLQANAAINFPEQLRVWQGILAAANEKSSFNFNTIEFSILTQQFNDFVNHLASQVEGSESQQTDEEQEASAVILRRIFILKADATPCSASDGESSKDFINKSKELKKIASILALGFDIVVTLRVIKEIQNAKPWDLNKVSAIHFLFDALKERINSFHVEFCKYEEIFLSAQTHSIADKVNRKTKGSSFFFNPLVDDKLGSVSTHSTHYGT</sequence>
<dbReference type="STRING" id="45070.Lnau_2184"/>
<dbReference type="PATRIC" id="fig|45070.6.peg.2307"/>
<dbReference type="RefSeq" id="WP_058505192.1">
    <property type="nucleotide sequence ID" value="NZ_CAAAIF010000007.1"/>
</dbReference>
<evidence type="ECO:0000313" key="5">
    <source>
        <dbReference type="Proteomes" id="UP000054725"/>
    </source>
</evidence>
<evidence type="ECO:0000256" key="1">
    <source>
        <dbReference type="SAM" id="MobiDB-lite"/>
    </source>
</evidence>
<dbReference type="Pfam" id="PF18640">
    <property type="entry name" value="LepB_N"/>
    <property type="match status" value="1"/>
</dbReference>
<dbReference type="OrthoDB" id="5619798at2"/>
<keyword evidence="5" id="KW-1185">Reference proteome</keyword>
<accession>A0A0W0WMZ1</accession>
<feature type="domain" description="LepB GAP" evidence="2">
    <location>
        <begin position="333"/>
        <end position="488"/>
    </location>
</feature>
<dbReference type="EMBL" id="LNYO01000022">
    <property type="protein sequence ID" value="KTD33707.1"/>
    <property type="molecule type" value="Genomic_DNA"/>
</dbReference>
<dbReference type="InterPro" id="IPR041585">
    <property type="entry name" value="LepB_GAP_N"/>
</dbReference>
<proteinExistence type="predicted"/>
<organism evidence="4 5">
    <name type="scientific">Legionella nautarum</name>
    <dbReference type="NCBI Taxonomy" id="45070"/>
    <lineage>
        <taxon>Bacteria</taxon>
        <taxon>Pseudomonadati</taxon>
        <taxon>Pseudomonadota</taxon>
        <taxon>Gammaproteobacteria</taxon>
        <taxon>Legionellales</taxon>
        <taxon>Legionellaceae</taxon>
        <taxon>Legionella</taxon>
    </lineage>
</organism>
<dbReference type="InterPro" id="IPR040519">
    <property type="entry name" value="LepB_N"/>
</dbReference>
<reference evidence="4 5" key="1">
    <citation type="submission" date="2015-11" db="EMBL/GenBank/DDBJ databases">
        <title>Genomic analysis of 38 Legionella species identifies large and diverse effector repertoires.</title>
        <authorList>
            <person name="Burstein D."/>
            <person name="Amaro F."/>
            <person name="Zusman T."/>
            <person name="Lifshitz Z."/>
            <person name="Cohen O."/>
            <person name="Gilbert J.A."/>
            <person name="Pupko T."/>
            <person name="Shuman H.A."/>
            <person name="Segal G."/>
        </authorList>
    </citation>
    <scope>NUCLEOTIDE SEQUENCE [LARGE SCALE GENOMIC DNA]</scope>
    <source>
        <strain evidence="4 5">ATCC 49506</strain>
    </source>
</reference>
<evidence type="ECO:0000259" key="2">
    <source>
        <dbReference type="Pfam" id="PF18172"/>
    </source>
</evidence>
<dbReference type="Gene3D" id="1.20.120.1700">
    <property type="match status" value="2"/>
</dbReference>
<feature type="domain" description="LepB N-terminal" evidence="3">
    <location>
        <begin position="127"/>
        <end position="309"/>
    </location>
</feature>
<protein>
    <submittedName>
        <fullName evidence="4">Uncharacterized protein</fullName>
    </submittedName>
</protein>
<gene>
    <name evidence="4" type="ORF">Lnau_2184</name>
</gene>
<dbReference type="Pfam" id="PF18172">
    <property type="entry name" value="LepB_GAP_N"/>
    <property type="match status" value="1"/>
</dbReference>
<evidence type="ECO:0000313" key="4">
    <source>
        <dbReference type="EMBL" id="KTD33707.1"/>
    </source>
</evidence>
<feature type="region of interest" description="Disordered" evidence="1">
    <location>
        <begin position="1"/>
        <end position="24"/>
    </location>
</feature>
<dbReference type="AlphaFoldDB" id="A0A0W0WMZ1"/>
<comment type="caution">
    <text evidence="4">The sequence shown here is derived from an EMBL/GenBank/DDBJ whole genome shotgun (WGS) entry which is preliminary data.</text>
</comment>
<dbReference type="Proteomes" id="UP000054725">
    <property type="component" value="Unassembled WGS sequence"/>
</dbReference>
<evidence type="ECO:0000259" key="3">
    <source>
        <dbReference type="Pfam" id="PF18640"/>
    </source>
</evidence>
<name>A0A0W0WMZ1_9GAMM</name>